<evidence type="ECO:0000313" key="13">
    <source>
        <dbReference type="EMBL" id="NKZ39582.1"/>
    </source>
</evidence>
<feature type="domain" description="Response regulatory" evidence="11">
    <location>
        <begin position="515"/>
        <end position="636"/>
    </location>
</feature>
<keyword evidence="4 7" id="KW-0597">Phosphoprotein</keyword>
<dbReference type="CDD" id="cd00156">
    <property type="entry name" value="REC"/>
    <property type="match status" value="1"/>
</dbReference>
<dbReference type="PROSITE" id="PS50110">
    <property type="entry name" value="RESPONSE_REGULATORY"/>
    <property type="match status" value="1"/>
</dbReference>
<keyword evidence="8" id="KW-0175">Coiled coil</keyword>
<dbReference type="SUPFAM" id="SSF47384">
    <property type="entry name" value="Homodimeric domain of signal transducing histidine kinase"/>
    <property type="match status" value="1"/>
</dbReference>
<feature type="modified residue" description="4-aspartylphosphate" evidence="7">
    <location>
        <position position="565"/>
    </location>
</feature>
<feature type="coiled-coil region" evidence="8">
    <location>
        <begin position="223"/>
        <end position="257"/>
    </location>
</feature>
<keyword evidence="9" id="KW-0812">Transmembrane</keyword>
<dbReference type="InterPro" id="IPR011006">
    <property type="entry name" value="CheY-like_superfamily"/>
</dbReference>
<dbReference type="Pfam" id="PF00072">
    <property type="entry name" value="Response_reg"/>
    <property type="match status" value="1"/>
</dbReference>
<evidence type="ECO:0000256" key="8">
    <source>
        <dbReference type="SAM" id="Coils"/>
    </source>
</evidence>
<accession>A0A846ZNW0</accession>
<proteinExistence type="predicted"/>
<dbReference type="AlphaFoldDB" id="A0A846ZNW0"/>
<dbReference type="SMART" id="SM00304">
    <property type="entry name" value="HAMP"/>
    <property type="match status" value="1"/>
</dbReference>
<dbReference type="GO" id="GO:0000155">
    <property type="term" value="F:phosphorelay sensor kinase activity"/>
    <property type="evidence" value="ECO:0007669"/>
    <property type="project" value="InterPro"/>
</dbReference>
<dbReference type="PANTHER" id="PTHR43047:SF9">
    <property type="entry name" value="HISTIDINE KINASE"/>
    <property type="match status" value="1"/>
</dbReference>
<dbReference type="Proteomes" id="UP000541636">
    <property type="component" value="Unassembled WGS sequence"/>
</dbReference>
<dbReference type="InterPro" id="IPR003660">
    <property type="entry name" value="HAMP_dom"/>
</dbReference>
<dbReference type="InterPro" id="IPR001789">
    <property type="entry name" value="Sig_transdc_resp-reg_receiver"/>
</dbReference>
<keyword evidence="9" id="KW-1133">Transmembrane helix</keyword>
<evidence type="ECO:0000256" key="5">
    <source>
        <dbReference type="ARBA" id="ARBA00022679"/>
    </source>
</evidence>
<keyword evidence="9" id="KW-0472">Membrane</keyword>
<evidence type="ECO:0000256" key="6">
    <source>
        <dbReference type="ARBA" id="ARBA00022777"/>
    </source>
</evidence>
<dbReference type="CDD" id="cd06225">
    <property type="entry name" value="HAMP"/>
    <property type="match status" value="1"/>
</dbReference>
<dbReference type="PRINTS" id="PR00344">
    <property type="entry name" value="BCTRLSENSOR"/>
</dbReference>
<dbReference type="InterPro" id="IPR036097">
    <property type="entry name" value="HisK_dim/P_sf"/>
</dbReference>
<dbReference type="InterPro" id="IPR005467">
    <property type="entry name" value="His_kinase_dom"/>
</dbReference>
<keyword evidence="14" id="KW-1185">Reference proteome</keyword>
<dbReference type="SUPFAM" id="SSF158472">
    <property type="entry name" value="HAMP domain-like"/>
    <property type="match status" value="1"/>
</dbReference>
<comment type="subcellular location">
    <subcellularLocation>
        <location evidence="2">Membrane</location>
    </subcellularLocation>
</comment>
<dbReference type="GO" id="GO:0005886">
    <property type="term" value="C:plasma membrane"/>
    <property type="evidence" value="ECO:0007669"/>
    <property type="project" value="TreeGrafter"/>
</dbReference>
<dbReference type="Gene3D" id="6.10.340.10">
    <property type="match status" value="1"/>
</dbReference>
<keyword evidence="6 13" id="KW-0418">Kinase</keyword>
<dbReference type="Gene3D" id="3.40.50.2300">
    <property type="match status" value="1"/>
</dbReference>
<dbReference type="CDD" id="cd00075">
    <property type="entry name" value="HATPase"/>
    <property type="match status" value="1"/>
</dbReference>
<dbReference type="SMART" id="SM00387">
    <property type="entry name" value="HATPase_c"/>
    <property type="match status" value="1"/>
</dbReference>
<protein>
    <recommendedName>
        <fullName evidence="3">histidine kinase</fullName>
        <ecNumber evidence="3">2.7.13.3</ecNumber>
    </recommendedName>
</protein>
<evidence type="ECO:0000256" key="3">
    <source>
        <dbReference type="ARBA" id="ARBA00012438"/>
    </source>
</evidence>
<dbReference type="PROSITE" id="PS50885">
    <property type="entry name" value="HAMP"/>
    <property type="match status" value="1"/>
</dbReference>
<dbReference type="InterPro" id="IPR003594">
    <property type="entry name" value="HATPase_dom"/>
</dbReference>
<dbReference type="Pfam" id="PF02518">
    <property type="entry name" value="HATPase_c"/>
    <property type="match status" value="1"/>
</dbReference>
<dbReference type="SUPFAM" id="SSF52172">
    <property type="entry name" value="CheY-like"/>
    <property type="match status" value="1"/>
</dbReference>
<dbReference type="InterPro" id="IPR004358">
    <property type="entry name" value="Sig_transdc_His_kin-like_C"/>
</dbReference>
<dbReference type="SMART" id="SM00388">
    <property type="entry name" value="HisKA"/>
    <property type="match status" value="1"/>
</dbReference>
<feature type="domain" description="HAMP" evidence="12">
    <location>
        <begin position="179"/>
        <end position="231"/>
    </location>
</feature>
<name>A0A846ZNW0_9GAMM</name>
<evidence type="ECO:0000259" key="10">
    <source>
        <dbReference type="PROSITE" id="PS50109"/>
    </source>
</evidence>
<evidence type="ECO:0000313" key="14">
    <source>
        <dbReference type="Proteomes" id="UP000541636"/>
    </source>
</evidence>
<comment type="caution">
    <text evidence="13">The sequence shown here is derived from an EMBL/GenBank/DDBJ whole genome shotgun (WGS) entry which is preliminary data.</text>
</comment>
<dbReference type="Gene3D" id="1.10.287.130">
    <property type="match status" value="1"/>
</dbReference>
<dbReference type="EC" id="2.7.13.3" evidence="3"/>
<dbReference type="InterPro" id="IPR003661">
    <property type="entry name" value="HisK_dim/P_dom"/>
</dbReference>
<dbReference type="InterPro" id="IPR036890">
    <property type="entry name" value="HATPase_C_sf"/>
</dbReference>
<dbReference type="Pfam" id="PF00672">
    <property type="entry name" value="HAMP"/>
    <property type="match status" value="1"/>
</dbReference>
<feature type="domain" description="Histidine kinase" evidence="10">
    <location>
        <begin position="264"/>
        <end position="486"/>
    </location>
</feature>
<feature type="transmembrane region" description="Helical" evidence="9">
    <location>
        <begin position="21"/>
        <end position="41"/>
    </location>
</feature>
<dbReference type="GO" id="GO:0009927">
    <property type="term" value="F:histidine phosphotransfer kinase activity"/>
    <property type="evidence" value="ECO:0007669"/>
    <property type="project" value="TreeGrafter"/>
</dbReference>
<dbReference type="FunFam" id="3.30.565.10:FF:000049">
    <property type="entry name" value="Two-component sensor histidine kinase"/>
    <property type="match status" value="1"/>
</dbReference>
<evidence type="ECO:0000256" key="7">
    <source>
        <dbReference type="PROSITE-ProRule" id="PRU00169"/>
    </source>
</evidence>
<evidence type="ECO:0000259" key="12">
    <source>
        <dbReference type="PROSITE" id="PS50885"/>
    </source>
</evidence>
<organism evidence="13 14">
    <name type="scientific">Oleiagrimonas citrea</name>
    <dbReference type="NCBI Taxonomy" id="1665687"/>
    <lineage>
        <taxon>Bacteria</taxon>
        <taxon>Pseudomonadati</taxon>
        <taxon>Pseudomonadota</taxon>
        <taxon>Gammaproteobacteria</taxon>
        <taxon>Lysobacterales</taxon>
        <taxon>Rhodanobacteraceae</taxon>
        <taxon>Oleiagrimonas</taxon>
    </lineage>
</organism>
<evidence type="ECO:0000259" key="11">
    <source>
        <dbReference type="PROSITE" id="PS50110"/>
    </source>
</evidence>
<evidence type="ECO:0000256" key="4">
    <source>
        <dbReference type="ARBA" id="ARBA00022553"/>
    </source>
</evidence>
<keyword evidence="5" id="KW-0808">Transferase</keyword>
<gene>
    <name evidence="13" type="ORF">HF690_11545</name>
</gene>
<evidence type="ECO:0000256" key="2">
    <source>
        <dbReference type="ARBA" id="ARBA00004370"/>
    </source>
</evidence>
<dbReference type="PROSITE" id="PS50109">
    <property type="entry name" value="HIS_KIN"/>
    <property type="match status" value="1"/>
</dbReference>
<evidence type="ECO:0000256" key="1">
    <source>
        <dbReference type="ARBA" id="ARBA00000085"/>
    </source>
</evidence>
<comment type="catalytic activity">
    <reaction evidence="1">
        <text>ATP + protein L-histidine = ADP + protein N-phospho-L-histidine.</text>
        <dbReference type="EC" id="2.7.13.3"/>
    </reaction>
</comment>
<dbReference type="SUPFAM" id="SSF55874">
    <property type="entry name" value="ATPase domain of HSP90 chaperone/DNA topoisomerase II/histidine kinase"/>
    <property type="match status" value="1"/>
</dbReference>
<dbReference type="PANTHER" id="PTHR43047">
    <property type="entry name" value="TWO-COMPONENT HISTIDINE PROTEIN KINASE"/>
    <property type="match status" value="1"/>
</dbReference>
<evidence type="ECO:0000256" key="9">
    <source>
        <dbReference type="SAM" id="Phobius"/>
    </source>
</evidence>
<dbReference type="Gene3D" id="3.30.565.10">
    <property type="entry name" value="Histidine kinase-like ATPase, C-terminal domain"/>
    <property type="match status" value="1"/>
</dbReference>
<dbReference type="Pfam" id="PF00512">
    <property type="entry name" value="HisKA"/>
    <property type="match status" value="1"/>
</dbReference>
<sequence length="649" mass="72426">MSDRAPSRLSKWWRRASLVQRLVLVALVPSVVSTMFLAILLTRHQIGTLQDLTRSTASAYMTQAAVDAAPLLRNRNLPELRRLARSIGRLPHVNQVRILDGTGRIIAAAQNPVPENASLIQLRQDIAQRDTGGKSIGTLVVHIDTEASLLTQYTDILDTLLWVSIAILLAILLSWQQARWISAPLRRLSVAMGGLGRFDHALSVEVTDDSEIGELQRGFNKAAASLHTLHRDMERRIENATQELAHKNDALEQASKAKARFLASATHDLRQPLYALTLFSSSLAEQETQPERLDRISHVQQCIESLDRLFSELLDLSRLEAGAMQPELRDFPLDELFQEVSRNFRIQAEKQELRLITRPTPVWVHSDRTMLARILNNLVSNALRYTREGGVLVGARLRGDRIRIDVRDTGIGIPEEHQAHIFEEFYRVDSGHEEHRDVPAQSGSQRGLGLGLSTVQRLAELLGTEVELRSHPGRGTLFTLLVRRGRSKSRTTSPIRNKPRALPRTHPSLELKDVRVMVVDDDQAILAGMHDLLRSWGCKVRMATDCDRALEQASRSEVPDIVISDLHLGTGRNGVETLHALAEHYGAKPGNPPFARLLVTGETERSRLQPALKSGVPILFKPVASEPLREAIITLLRTRTRAAAISTDD</sequence>
<dbReference type="EMBL" id="JAAZQD010000004">
    <property type="protein sequence ID" value="NKZ39582.1"/>
    <property type="molecule type" value="Genomic_DNA"/>
</dbReference>
<dbReference type="CDD" id="cd00082">
    <property type="entry name" value="HisKA"/>
    <property type="match status" value="1"/>
</dbReference>
<dbReference type="SMART" id="SM00448">
    <property type="entry name" value="REC"/>
    <property type="match status" value="1"/>
</dbReference>
<reference evidence="13 14" key="1">
    <citation type="journal article" date="2017" name="Int. J. Syst. Evol. Microbiol.">
        <title>Oleiagrimonas citrea sp. nov., a marine bacterium isolated from tidal flat sediment and emended description of the genus Oleiagrimonas Fang et al. 2015 and Oleiagrimonas soli.</title>
        <authorList>
            <person name="Yang S.H."/>
            <person name="Seo H.S."/>
            <person name="Seong C.N."/>
            <person name="Kwon K.K."/>
        </authorList>
    </citation>
    <scope>NUCLEOTIDE SEQUENCE [LARGE SCALE GENOMIC DNA]</scope>
    <source>
        <strain evidence="13 14">MEBiC09124</strain>
    </source>
</reference>